<dbReference type="Gene3D" id="3.30.70.330">
    <property type="match status" value="3"/>
</dbReference>
<reference evidence="6" key="1">
    <citation type="journal article" date="2022" name="bioRxiv">
        <title>Genomics of Preaxostyla Flagellates Illuminates Evolutionary Transitions and the Path Towards Mitochondrial Loss.</title>
        <authorList>
            <person name="Novak L.V.F."/>
            <person name="Treitli S.C."/>
            <person name="Pyrih J."/>
            <person name="Halakuc P."/>
            <person name="Pipaliya S.V."/>
            <person name="Vacek V."/>
            <person name="Brzon O."/>
            <person name="Soukal P."/>
            <person name="Eme L."/>
            <person name="Dacks J.B."/>
            <person name="Karnkowska A."/>
            <person name="Elias M."/>
            <person name="Hampl V."/>
        </authorList>
    </citation>
    <scope>NUCLEOTIDE SEQUENCE</scope>
    <source>
        <strain evidence="6">RCP-MX</strain>
    </source>
</reference>
<feature type="domain" description="RRM" evidence="5">
    <location>
        <begin position="27"/>
        <end position="108"/>
    </location>
</feature>
<dbReference type="InterPro" id="IPR000504">
    <property type="entry name" value="RRM_dom"/>
</dbReference>
<keyword evidence="7" id="KW-1185">Reference proteome</keyword>
<dbReference type="InterPro" id="IPR035979">
    <property type="entry name" value="RBD_domain_sf"/>
</dbReference>
<dbReference type="Proteomes" id="UP001141327">
    <property type="component" value="Unassembled WGS sequence"/>
</dbReference>
<evidence type="ECO:0000256" key="4">
    <source>
        <dbReference type="SAM" id="MobiDB-lite"/>
    </source>
</evidence>
<dbReference type="PROSITE" id="PS50102">
    <property type="entry name" value="RRM"/>
    <property type="match status" value="3"/>
</dbReference>
<feature type="region of interest" description="Disordered" evidence="4">
    <location>
        <begin position="280"/>
        <end position="330"/>
    </location>
</feature>
<keyword evidence="2 3" id="KW-0694">RNA-binding</keyword>
<dbReference type="Pfam" id="PF00076">
    <property type="entry name" value="RRM_1"/>
    <property type="match status" value="3"/>
</dbReference>
<dbReference type="SMART" id="SM00360">
    <property type="entry name" value="RRM"/>
    <property type="match status" value="3"/>
</dbReference>
<feature type="domain" description="RRM" evidence="5">
    <location>
        <begin position="115"/>
        <end position="194"/>
    </location>
</feature>
<evidence type="ECO:0000256" key="2">
    <source>
        <dbReference type="ARBA" id="ARBA00022884"/>
    </source>
</evidence>
<gene>
    <name evidence="6" type="ORF">PAPYR_1690</name>
</gene>
<sequence length="509" mass="54449">MSQLPQMPQMPPHTGMMPPTHRPPNSVKLFVGQVPKTLDEAALKPIFDEFGQVIEVAVIRDRTTGAHRGCCFVIYATRPEADACIASLHNKRILPPNLNALQCKFAQGEIERLDFKLFVGQLPRTMTEDALKELFSPYGSILEVAILRSPHNESKGCGFVRFSSREEADAAIAALNQTRLEGNPTPLIVKFADTEKEKSRKRMITSLQMHLLQAQQWGLLAPQLARLSIGSTLPPAPTGPSTFPPAAAAAAQGFPQMSLAQLAALAPMLQPASPVCGRPQPGFPAGIVPQLQQQQPQQQQRIAPSSPPQAPVQPGAFSAPLQPIRGAGATQEGPAGANCFIYHIPPEFTDNDLAAIFVPFGPLISAKIYTDKMTGLSRGFGFVSYELPESAQAAIANMNGFQIGNKRLKVQLKRPSASSGSISAAAAAAAAAAAGVVFQHPSAAQMQMQNVQAAAAAAAAGAMRQQQQQQQQQQQGMQQVMPGMQAGPQMMVNSFGYPIQQAQPFPTYN</sequence>
<accession>A0ABQ8UYZ0</accession>
<name>A0ABQ8UYZ0_9EUKA</name>
<evidence type="ECO:0000256" key="1">
    <source>
        <dbReference type="ARBA" id="ARBA00022737"/>
    </source>
</evidence>
<dbReference type="InterPro" id="IPR002343">
    <property type="entry name" value="Hud_Sxl_RNA"/>
</dbReference>
<protein>
    <submittedName>
        <fullName evidence="6">RNA-binding protein BRN1</fullName>
    </submittedName>
</protein>
<evidence type="ECO:0000313" key="7">
    <source>
        <dbReference type="Proteomes" id="UP001141327"/>
    </source>
</evidence>
<organism evidence="6 7">
    <name type="scientific">Paratrimastix pyriformis</name>
    <dbReference type="NCBI Taxonomy" id="342808"/>
    <lineage>
        <taxon>Eukaryota</taxon>
        <taxon>Metamonada</taxon>
        <taxon>Preaxostyla</taxon>
        <taxon>Paratrimastigidae</taxon>
        <taxon>Paratrimastix</taxon>
    </lineage>
</organism>
<evidence type="ECO:0000313" key="6">
    <source>
        <dbReference type="EMBL" id="KAJ4461985.1"/>
    </source>
</evidence>
<keyword evidence="1" id="KW-0677">Repeat</keyword>
<evidence type="ECO:0000259" key="5">
    <source>
        <dbReference type="PROSITE" id="PS50102"/>
    </source>
</evidence>
<dbReference type="InterPro" id="IPR012677">
    <property type="entry name" value="Nucleotide-bd_a/b_plait_sf"/>
</dbReference>
<dbReference type="SUPFAM" id="SSF54928">
    <property type="entry name" value="RNA-binding domain, RBD"/>
    <property type="match status" value="2"/>
</dbReference>
<evidence type="ECO:0000256" key="3">
    <source>
        <dbReference type="PROSITE-ProRule" id="PRU00176"/>
    </source>
</evidence>
<feature type="compositionally biased region" description="Low complexity" evidence="4">
    <location>
        <begin position="289"/>
        <end position="304"/>
    </location>
</feature>
<comment type="caution">
    <text evidence="6">The sequence shown here is derived from an EMBL/GenBank/DDBJ whole genome shotgun (WGS) entry which is preliminary data.</text>
</comment>
<dbReference type="EMBL" id="JAPMOS010000005">
    <property type="protein sequence ID" value="KAJ4461985.1"/>
    <property type="molecule type" value="Genomic_DNA"/>
</dbReference>
<dbReference type="CDD" id="cd12362">
    <property type="entry name" value="RRM3_CELF1-6"/>
    <property type="match status" value="1"/>
</dbReference>
<dbReference type="PANTHER" id="PTHR48027">
    <property type="entry name" value="HETEROGENEOUS NUCLEAR RIBONUCLEOPROTEIN 87F-RELATED"/>
    <property type="match status" value="1"/>
</dbReference>
<feature type="domain" description="RRM" evidence="5">
    <location>
        <begin position="337"/>
        <end position="415"/>
    </location>
</feature>
<dbReference type="PRINTS" id="PR00961">
    <property type="entry name" value="HUDSXLRNA"/>
</dbReference>
<feature type="region of interest" description="Disordered" evidence="4">
    <location>
        <begin position="1"/>
        <end position="26"/>
    </location>
</feature>
<proteinExistence type="predicted"/>
<dbReference type="InterPro" id="IPR052462">
    <property type="entry name" value="SLIRP/GR-RBP-like"/>
</dbReference>